<keyword evidence="8" id="KW-1185">Reference proteome</keyword>
<keyword evidence="4" id="KW-0406">Ion transport</keyword>
<keyword evidence="5" id="KW-0732">Signal</keyword>
<dbReference type="Gene3D" id="3.40.50.1980">
    <property type="entry name" value="Nitrogenase molybdenum iron protein domain"/>
    <property type="match status" value="2"/>
</dbReference>
<comment type="similarity">
    <text evidence="2">Belongs to the bacterial solute-binding protein 8 family.</text>
</comment>
<evidence type="ECO:0000256" key="3">
    <source>
        <dbReference type="ARBA" id="ARBA00022448"/>
    </source>
</evidence>
<dbReference type="Pfam" id="PF01497">
    <property type="entry name" value="Peripla_BP_2"/>
    <property type="match status" value="1"/>
</dbReference>
<comment type="subcellular location">
    <subcellularLocation>
        <location evidence="1">Cell envelope</location>
    </subcellularLocation>
</comment>
<comment type="caution">
    <text evidence="7">The sequence shown here is derived from an EMBL/GenBank/DDBJ whole genome shotgun (WGS) entry which is preliminary data.</text>
</comment>
<evidence type="ECO:0000256" key="1">
    <source>
        <dbReference type="ARBA" id="ARBA00004196"/>
    </source>
</evidence>
<dbReference type="Proteomes" id="UP000777935">
    <property type="component" value="Unassembled WGS sequence"/>
</dbReference>
<sequence>MAQNFPLTIETRFGPAVIAGQPDRVATLDFNGADDLLALGVQPVAIRYWYGNHEKSVWPWAAELLTTNPLVVQREIDLEALAATDPDVILAMWSGIDADMHTKLSQVAPVVAVPDGVGDYEMPWDARARLAGLATGRLGEAEVAISALNARFDSLQTANPHWQRRTASVAYLWDGRLGVYGSGDVRPQILANLGLMTPAAVDALVPEDGFAVDISGEILPDIDADVILWFTSQEDFAHILALPGRNVLQGGEVFVDDLLTGAFSHASLLSLPYVLDRLEPALNAAFADRDTPVDLTEGNNQ</sequence>
<accession>A0ABX2IXM9</accession>
<dbReference type="PANTHER" id="PTHR30532">
    <property type="entry name" value="IRON III DICITRATE-BINDING PERIPLASMIC PROTEIN"/>
    <property type="match status" value="1"/>
</dbReference>
<protein>
    <submittedName>
        <fullName evidence="7">ABC transporter substrate-binding protein</fullName>
    </submittedName>
</protein>
<keyword evidence="4" id="KW-0408">Iron</keyword>
<evidence type="ECO:0000256" key="2">
    <source>
        <dbReference type="ARBA" id="ARBA00008814"/>
    </source>
</evidence>
<proteinExistence type="inferred from homology"/>
<evidence type="ECO:0000259" key="6">
    <source>
        <dbReference type="PROSITE" id="PS50983"/>
    </source>
</evidence>
<dbReference type="EMBL" id="JABUFE010000025">
    <property type="protein sequence ID" value="NSX56936.1"/>
    <property type="molecule type" value="Genomic_DNA"/>
</dbReference>
<evidence type="ECO:0000256" key="5">
    <source>
        <dbReference type="ARBA" id="ARBA00022729"/>
    </source>
</evidence>
<dbReference type="PANTHER" id="PTHR30532:SF24">
    <property type="entry name" value="FERRIC ENTEROBACTIN-BINDING PERIPLASMIC PROTEIN FEPB"/>
    <property type="match status" value="1"/>
</dbReference>
<dbReference type="InterPro" id="IPR002491">
    <property type="entry name" value="ABC_transptr_periplasmic_BD"/>
</dbReference>
<reference evidence="7 8" key="1">
    <citation type="submission" date="2020-06" db="EMBL/GenBank/DDBJ databases">
        <title>Sulfitobacter algicola sp. nov., isolated from green algae.</title>
        <authorList>
            <person name="Wang C."/>
        </authorList>
    </citation>
    <scope>NUCLEOTIDE SEQUENCE [LARGE SCALE GENOMIC DNA]</scope>
    <source>
        <strain evidence="7 8">1151</strain>
    </source>
</reference>
<dbReference type="SUPFAM" id="SSF53807">
    <property type="entry name" value="Helical backbone' metal receptor"/>
    <property type="match status" value="1"/>
</dbReference>
<keyword evidence="3" id="KW-0813">Transport</keyword>
<evidence type="ECO:0000256" key="4">
    <source>
        <dbReference type="ARBA" id="ARBA00022496"/>
    </source>
</evidence>
<evidence type="ECO:0000313" key="7">
    <source>
        <dbReference type="EMBL" id="NSX56936.1"/>
    </source>
</evidence>
<feature type="domain" description="Fe/B12 periplasmic-binding" evidence="6">
    <location>
        <begin position="24"/>
        <end position="286"/>
    </location>
</feature>
<organism evidence="7 8">
    <name type="scientific">Parasulfitobacter algicola</name>
    <dbReference type="NCBI Taxonomy" id="2614809"/>
    <lineage>
        <taxon>Bacteria</taxon>
        <taxon>Pseudomonadati</taxon>
        <taxon>Pseudomonadota</taxon>
        <taxon>Alphaproteobacteria</taxon>
        <taxon>Rhodobacterales</taxon>
        <taxon>Roseobacteraceae</taxon>
        <taxon>Parasulfitobacter</taxon>
    </lineage>
</organism>
<dbReference type="PROSITE" id="PS50983">
    <property type="entry name" value="FE_B12_PBP"/>
    <property type="match status" value="1"/>
</dbReference>
<dbReference type="InterPro" id="IPR051313">
    <property type="entry name" value="Bact_iron-sidero_bind"/>
</dbReference>
<dbReference type="RefSeq" id="WP_174140088.1">
    <property type="nucleotide sequence ID" value="NZ_JABUFE010000025.1"/>
</dbReference>
<keyword evidence="4" id="KW-0410">Iron transport</keyword>
<evidence type="ECO:0000313" key="8">
    <source>
        <dbReference type="Proteomes" id="UP000777935"/>
    </source>
</evidence>
<gene>
    <name evidence="7" type="ORF">HRQ87_19325</name>
</gene>
<name>A0ABX2IXM9_9RHOB</name>